<evidence type="ECO:0000256" key="1">
    <source>
        <dbReference type="ARBA" id="ARBA00009820"/>
    </source>
</evidence>
<dbReference type="Proteomes" id="UP000473278">
    <property type="component" value="Unassembled WGS sequence"/>
</dbReference>
<dbReference type="Gene3D" id="2.120.10.30">
    <property type="entry name" value="TolB, C-terminal domain"/>
    <property type="match status" value="1"/>
</dbReference>
<evidence type="ECO:0000313" key="3">
    <source>
        <dbReference type="EMBL" id="NGP77801.1"/>
    </source>
</evidence>
<organism evidence="3 4">
    <name type="scientific">Halalkalibaculum roseum</name>
    <dbReference type="NCBI Taxonomy" id="2709311"/>
    <lineage>
        <taxon>Bacteria</taxon>
        <taxon>Pseudomonadati</taxon>
        <taxon>Balneolota</taxon>
        <taxon>Balneolia</taxon>
        <taxon>Balneolales</taxon>
        <taxon>Balneolaceae</taxon>
        <taxon>Halalkalibaculum</taxon>
    </lineage>
</organism>
<dbReference type="Pfam" id="PF16472">
    <property type="entry name" value="DUF5050"/>
    <property type="match status" value="1"/>
</dbReference>
<name>A0A6M1SQX3_9BACT</name>
<keyword evidence="4" id="KW-1185">Reference proteome</keyword>
<dbReference type="EMBL" id="JAALLT010000004">
    <property type="protein sequence ID" value="NGP77801.1"/>
    <property type="molecule type" value="Genomic_DNA"/>
</dbReference>
<gene>
    <name evidence="3" type="ORF">G3570_14225</name>
</gene>
<protein>
    <submittedName>
        <fullName evidence="3">TolB family protein</fullName>
    </submittedName>
</protein>
<dbReference type="SUPFAM" id="SSF82171">
    <property type="entry name" value="DPP6 N-terminal domain-like"/>
    <property type="match status" value="1"/>
</dbReference>
<sequence length="298" mass="32971">MLWALNAYAQDNAEQPEGKVLQSSLETYNIETGEREVVYQVKDHIEAPNWSHDGSYFLFNSNGRLYTIPVEGGEPKQLDTGFADNCNNDHGFSPDGSMLAISHSPEGEGSKIYVMPATGGTPRLVTEKAPSYWHGWSPDGETLVYPAQRNGEFDIYAISVNGGEETRLTTAEGLDDGAEYTPDGKWIYFNSVRTGVMKIFRMRPDGTGVEQITSNEEYGDWFPHPSPDGNHIVFLSYDASVEGHPPNKDVVLRLMPIEGGEPEVVVELFGGQGTINVPSWSLDSKKFAFVSYSWVDTD</sequence>
<evidence type="ECO:0000259" key="2">
    <source>
        <dbReference type="Pfam" id="PF16472"/>
    </source>
</evidence>
<reference evidence="3 4" key="1">
    <citation type="submission" date="2020-02" db="EMBL/GenBank/DDBJ databases">
        <title>Balneolaceae bacterium YR4-1, complete genome.</title>
        <authorList>
            <person name="Li Y."/>
            <person name="Wu S."/>
        </authorList>
    </citation>
    <scope>NUCLEOTIDE SEQUENCE [LARGE SCALE GENOMIC DNA]</scope>
    <source>
        <strain evidence="3 4">YR4-1</strain>
    </source>
</reference>
<dbReference type="PANTHER" id="PTHR36842">
    <property type="entry name" value="PROTEIN TOLB HOMOLOG"/>
    <property type="match status" value="1"/>
</dbReference>
<dbReference type="Pfam" id="PF07676">
    <property type="entry name" value="PD40"/>
    <property type="match status" value="1"/>
</dbReference>
<proteinExistence type="inferred from homology"/>
<dbReference type="InterPro" id="IPR032485">
    <property type="entry name" value="LRP1-like_beta_prop"/>
</dbReference>
<dbReference type="InterPro" id="IPR011042">
    <property type="entry name" value="6-blade_b-propeller_TolB-like"/>
</dbReference>
<comment type="similarity">
    <text evidence="1">Belongs to the TolB family.</text>
</comment>
<dbReference type="AlphaFoldDB" id="A0A6M1SQX3"/>
<accession>A0A6M1SQX3</accession>
<feature type="domain" description="Prolow-density lipoprotein receptor-related protein 1-like beta-propeller" evidence="2">
    <location>
        <begin position="60"/>
        <end position="215"/>
    </location>
</feature>
<evidence type="ECO:0000313" key="4">
    <source>
        <dbReference type="Proteomes" id="UP000473278"/>
    </source>
</evidence>
<comment type="caution">
    <text evidence="3">The sequence shown here is derived from an EMBL/GenBank/DDBJ whole genome shotgun (WGS) entry which is preliminary data.</text>
</comment>
<dbReference type="InterPro" id="IPR011659">
    <property type="entry name" value="WD40"/>
</dbReference>
<dbReference type="PANTHER" id="PTHR36842:SF1">
    <property type="entry name" value="PROTEIN TOLB"/>
    <property type="match status" value="1"/>
</dbReference>
<dbReference type="RefSeq" id="WP_165143735.1">
    <property type="nucleotide sequence ID" value="NZ_JAALLT010000004.1"/>
</dbReference>